<name>A0A7J7ESC9_DICBM</name>
<feature type="domain" description="B30.2/SPRY" evidence="2">
    <location>
        <begin position="158"/>
        <end position="365"/>
    </location>
</feature>
<evidence type="ECO:0000313" key="3">
    <source>
        <dbReference type="EMBL" id="KAF5918725.1"/>
    </source>
</evidence>
<sequence>MEEVAQEYQEKLQAALVKLREEEQESQKLEAHIREERTSWKNQIQNERQSVQADFNEMRGVLDSEEQKELLKLTNEEADILHNLTEAEKEQVQHSQLDVKGIMERTETLTLKKPKTFSKKQRRVSRASELKETLKEFKGEESRGKGVVKLWLLLGPMNLALVFFPKRANMPQFLCVLLISDPSAQVPPNIPYNSQVNYQCSSSQCHERHLFFIFHLVLHQYFSSGKYYWEVAVSEKIAWILGVSNDRNKLNFSQSSGVLFVSGVYSRYRPQHSCWVIGLKNQSEYVAFEDSSTSDPQVLSLSLAVPPRRVGVFLDYEAGTTSFFNITNHGSLIYMFSNCRYSLTVYPYFNPWNCPGPITLCPLSY</sequence>
<keyword evidence="4" id="KW-1185">Reference proteome</keyword>
<dbReference type="InterPro" id="IPR001870">
    <property type="entry name" value="B30.2/SPRY"/>
</dbReference>
<dbReference type="PRINTS" id="PR01407">
    <property type="entry name" value="BUTYPHLNCDUF"/>
</dbReference>
<feature type="coiled-coil region" evidence="1">
    <location>
        <begin position="5"/>
        <end position="39"/>
    </location>
</feature>
<dbReference type="InterPro" id="IPR043136">
    <property type="entry name" value="B30.2/SPRY_sf"/>
</dbReference>
<dbReference type="PROSITE" id="PS50188">
    <property type="entry name" value="B302_SPRY"/>
    <property type="match status" value="1"/>
</dbReference>
<gene>
    <name evidence="3" type="ORF">HPG69_005761</name>
</gene>
<evidence type="ECO:0000256" key="1">
    <source>
        <dbReference type="SAM" id="Coils"/>
    </source>
</evidence>
<dbReference type="AlphaFoldDB" id="A0A7J7ESC9"/>
<dbReference type="SMART" id="SM00449">
    <property type="entry name" value="SPRY"/>
    <property type="match status" value="1"/>
</dbReference>
<dbReference type="Pfam" id="PF00622">
    <property type="entry name" value="SPRY"/>
    <property type="match status" value="1"/>
</dbReference>
<accession>A0A7J7ESC9</accession>
<keyword evidence="1" id="KW-0175">Coiled coil</keyword>
<dbReference type="InterPro" id="IPR013320">
    <property type="entry name" value="ConA-like_dom_sf"/>
</dbReference>
<evidence type="ECO:0000259" key="2">
    <source>
        <dbReference type="PROSITE" id="PS50188"/>
    </source>
</evidence>
<dbReference type="SUPFAM" id="SSF49899">
    <property type="entry name" value="Concanavalin A-like lectins/glucanases"/>
    <property type="match status" value="1"/>
</dbReference>
<dbReference type="Gene3D" id="2.60.120.920">
    <property type="match status" value="1"/>
</dbReference>
<dbReference type="PANTHER" id="PTHR24103">
    <property type="entry name" value="E3 UBIQUITIN-PROTEIN LIGASE TRIM"/>
    <property type="match status" value="1"/>
</dbReference>
<evidence type="ECO:0000313" key="4">
    <source>
        <dbReference type="Proteomes" id="UP000551758"/>
    </source>
</evidence>
<dbReference type="InterPro" id="IPR003879">
    <property type="entry name" value="Butyrophylin_SPRY"/>
</dbReference>
<dbReference type="InterPro" id="IPR003877">
    <property type="entry name" value="SPRY_dom"/>
</dbReference>
<dbReference type="InterPro" id="IPR050143">
    <property type="entry name" value="TRIM/RBCC"/>
</dbReference>
<reference evidence="3 4" key="1">
    <citation type="journal article" date="2020" name="Mol. Biol. Evol.">
        <title>Interspecific Gene Flow and the Evolution of Specialization in Black and White Rhinoceros.</title>
        <authorList>
            <person name="Moodley Y."/>
            <person name="Westbury M.V."/>
            <person name="Russo I.M."/>
            <person name="Gopalakrishnan S."/>
            <person name="Rakotoarivelo A."/>
            <person name="Olsen R.A."/>
            <person name="Prost S."/>
            <person name="Tunstall T."/>
            <person name="Ryder O.A."/>
            <person name="Dalen L."/>
            <person name="Bruford M.W."/>
        </authorList>
    </citation>
    <scope>NUCLEOTIDE SEQUENCE [LARGE SCALE GENOMIC DNA]</scope>
    <source>
        <strain evidence="3">SBR-YM</strain>
        <tissue evidence="3">Skin</tissue>
    </source>
</reference>
<comment type="caution">
    <text evidence="3">The sequence shown here is derived from an EMBL/GenBank/DDBJ whole genome shotgun (WGS) entry which is preliminary data.</text>
</comment>
<proteinExistence type="predicted"/>
<dbReference type="Proteomes" id="UP000551758">
    <property type="component" value="Unassembled WGS sequence"/>
</dbReference>
<dbReference type="EMBL" id="JACDTQ010002427">
    <property type="protein sequence ID" value="KAF5918725.1"/>
    <property type="molecule type" value="Genomic_DNA"/>
</dbReference>
<organism evidence="3 4">
    <name type="scientific">Diceros bicornis minor</name>
    <name type="common">South-central black rhinoceros</name>
    <dbReference type="NCBI Taxonomy" id="77932"/>
    <lineage>
        <taxon>Eukaryota</taxon>
        <taxon>Metazoa</taxon>
        <taxon>Chordata</taxon>
        <taxon>Craniata</taxon>
        <taxon>Vertebrata</taxon>
        <taxon>Euteleostomi</taxon>
        <taxon>Mammalia</taxon>
        <taxon>Eutheria</taxon>
        <taxon>Laurasiatheria</taxon>
        <taxon>Perissodactyla</taxon>
        <taxon>Rhinocerotidae</taxon>
        <taxon>Diceros</taxon>
    </lineage>
</organism>
<protein>
    <recommendedName>
        <fullName evidence="2">B30.2/SPRY domain-containing protein</fullName>
    </recommendedName>
</protein>